<dbReference type="Proteomes" id="UP000662088">
    <property type="component" value="Unassembled WGS sequence"/>
</dbReference>
<protein>
    <recommendedName>
        <fullName evidence="3">HPr kinase/phosphorylase C-terminal domain-containing protein</fullName>
    </recommendedName>
</protein>
<evidence type="ECO:0008006" key="3">
    <source>
        <dbReference type="Google" id="ProtNLM"/>
    </source>
</evidence>
<name>A0A8I0DMC9_9CLOT</name>
<dbReference type="AlphaFoldDB" id="A0A8I0DMC9"/>
<proteinExistence type="predicted"/>
<reference evidence="1" key="1">
    <citation type="submission" date="2020-08" db="EMBL/GenBank/DDBJ databases">
        <title>Genome public.</title>
        <authorList>
            <person name="Liu C."/>
            <person name="Sun Q."/>
        </authorList>
    </citation>
    <scope>NUCLEOTIDE SEQUENCE</scope>
    <source>
        <strain evidence="1">NSJ-42</strain>
    </source>
</reference>
<dbReference type="EMBL" id="JACOOQ010000001">
    <property type="protein sequence ID" value="MBC5638965.1"/>
    <property type="molecule type" value="Genomic_DNA"/>
</dbReference>
<dbReference type="InterPro" id="IPR027417">
    <property type="entry name" value="P-loop_NTPase"/>
</dbReference>
<accession>A0A8I0DMC9</accession>
<dbReference type="Gene3D" id="3.40.50.300">
    <property type="entry name" value="P-loop containing nucleotide triphosphate hydrolases"/>
    <property type="match status" value="1"/>
</dbReference>
<organism evidence="1 2">
    <name type="scientific">Clostridium lentum</name>
    <dbReference type="NCBI Taxonomy" id="2763037"/>
    <lineage>
        <taxon>Bacteria</taxon>
        <taxon>Bacillati</taxon>
        <taxon>Bacillota</taxon>
        <taxon>Clostridia</taxon>
        <taxon>Eubacteriales</taxon>
        <taxon>Clostridiaceae</taxon>
        <taxon>Clostridium</taxon>
    </lineage>
</organism>
<comment type="caution">
    <text evidence="1">The sequence shown here is derived from an EMBL/GenBank/DDBJ whole genome shotgun (WGS) entry which is preliminary data.</text>
</comment>
<keyword evidence="2" id="KW-1185">Reference proteome</keyword>
<dbReference type="RefSeq" id="WP_022212187.1">
    <property type="nucleotide sequence ID" value="NZ_JACOOQ010000001.1"/>
</dbReference>
<sequence>MNSGKSKFYYEVYGLDIESEIKIDEFVPIENINTDNKVNMIYSKMPANIKKSIEDNKKAFFSKEEVWFHIDEVATYRVTNGEFIEFEPCEKADPYILRVFLMCSCLGFIMIQRDIIAIHGGTIVVDNKAIILTGDRGAGKSTLTTALRLKGYQFISDDVAALEMKNNIPMVKHGFPYQKLCSSAMDKLEYDKEKYFSFMSDTEIKYLVDAHDDFIYEDTRLFALCELSVSDTAQVQIEEIKGSEKLNKLITNRYRAEFVQAMGGISPIAFKTLLQIAKSIKFYKIIRPEGQFTVDKQIELLEEKIKTLQSIN</sequence>
<evidence type="ECO:0000313" key="2">
    <source>
        <dbReference type="Proteomes" id="UP000662088"/>
    </source>
</evidence>
<dbReference type="SUPFAM" id="SSF53795">
    <property type="entry name" value="PEP carboxykinase-like"/>
    <property type="match status" value="1"/>
</dbReference>
<evidence type="ECO:0000313" key="1">
    <source>
        <dbReference type="EMBL" id="MBC5638965.1"/>
    </source>
</evidence>
<gene>
    <name evidence="1" type="ORF">H8R92_00690</name>
</gene>